<keyword evidence="2 6" id="KW-0812">Transmembrane</keyword>
<proteinExistence type="predicted"/>
<dbReference type="InterPro" id="IPR050382">
    <property type="entry name" value="MFS_Na/Anion_cotransporter"/>
</dbReference>
<protein>
    <recommendedName>
        <fullName evidence="9">Solute carrier family 40 protein</fullName>
    </recommendedName>
</protein>
<dbReference type="InterPro" id="IPR036259">
    <property type="entry name" value="MFS_trans_sf"/>
</dbReference>
<keyword evidence="4 6" id="KW-0472">Membrane</keyword>
<gene>
    <name evidence="7" type="ORF">ACHAW5_010762</name>
</gene>
<feature type="transmembrane region" description="Helical" evidence="6">
    <location>
        <begin position="385"/>
        <end position="403"/>
    </location>
</feature>
<evidence type="ECO:0000313" key="7">
    <source>
        <dbReference type="EMBL" id="KAL3781418.1"/>
    </source>
</evidence>
<evidence type="ECO:0000256" key="4">
    <source>
        <dbReference type="ARBA" id="ARBA00023136"/>
    </source>
</evidence>
<sequence>VLPPPPPPPSLLSWCVASSAASAISYADRGTSAVASSQLLHELGWTEGQLGGVQGSFYAGYALTQVLGGLLGGGRGGLRGRGRGRRRRGRDGAIDAEEGSSSSSSRNDGEEDDEEGSDGAVRLDGGVEEEDEEPVVGYYRSILPLSLALTAISTLLFPLSAERGGPALASFDRFCLGLFEGLLLPAAMAGVSDVAAASATTKTKTKSSEEEEGGDGGGRDGDPRNDGRETNVATASSAVIAGCYLGSAWAYLSAWVLFSERFQAIASDWTIGWGGRHHHHAASVVAAGVHPVVWPFVFYLNGIVSLVCLFRVGAPPSASDAVVLDPPSPPPSSTASSSSDVAAAAGVAASSLILPQVTQALVGVTIGLAADKLSSRIGTRTTRRALQLAGGVIPAALLWYLSLGDGGDNSRDGDALASPAFLFGTAQTVSALSLGAVSVSHLDVASPSSAGAVYALGNVAAATSGSIVVNLFGRLLEDEDHHGAGKEAGPCDNGGGDEFALPFRVIAILSAVGSLVYGCTVETELEIGFNETTS</sequence>
<dbReference type="GO" id="GO:0016020">
    <property type="term" value="C:membrane"/>
    <property type="evidence" value="ECO:0007669"/>
    <property type="project" value="UniProtKB-SubCell"/>
</dbReference>
<feature type="transmembrane region" description="Helical" evidence="6">
    <location>
        <begin position="292"/>
        <end position="310"/>
    </location>
</feature>
<evidence type="ECO:0000256" key="1">
    <source>
        <dbReference type="ARBA" id="ARBA00004141"/>
    </source>
</evidence>
<feature type="transmembrane region" description="Helical" evidence="6">
    <location>
        <begin position="58"/>
        <end position="78"/>
    </location>
</feature>
<dbReference type="PANTHER" id="PTHR11662:SF399">
    <property type="entry name" value="FI19708P1-RELATED"/>
    <property type="match status" value="1"/>
</dbReference>
<dbReference type="PANTHER" id="PTHR11662">
    <property type="entry name" value="SOLUTE CARRIER FAMILY 17"/>
    <property type="match status" value="1"/>
</dbReference>
<evidence type="ECO:0008006" key="9">
    <source>
        <dbReference type="Google" id="ProtNLM"/>
    </source>
</evidence>
<dbReference type="Proteomes" id="UP001530315">
    <property type="component" value="Unassembled WGS sequence"/>
</dbReference>
<comment type="subcellular location">
    <subcellularLocation>
        <location evidence="1">Membrane</location>
        <topology evidence="1">Multi-pass membrane protein</topology>
    </subcellularLocation>
</comment>
<feature type="non-terminal residue" evidence="7">
    <location>
        <position position="1"/>
    </location>
</feature>
<evidence type="ECO:0000256" key="5">
    <source>
        <dbReference type="SAM" id="MobiDB-lite"/>
    </source>
</evidence>
<feature type="transmembrane region" description="Helical" evidence="6">
    <location>
        <begin position="451"/>
        <end position="472"/>
    </location>
</feature>
<evidence type="ECO:0000256" key="6">
    <source>
        <dbReference type="SAM" id="Phobius"/>
    </source>
</evidence>
<keyword evidence="3 6" id="KW-1133">Transmembrane helix</keyword>
<comment type="caution">
    <text evidence="7">The sequence shown here is derived from an EMBL/GenBank/DDBJ whole genome shotgun (WGS) entry which is preliminary data.</text>
</comment>
<feature type="compositionally biased region" description="Basic and acidic residues" evidence="5">
    <location>
        <begin position="217"/>
        <end position="229"/>
    </location>
</feature>
<accession>A0ABD3P0U1</accession>
<evidence type="ECO:0000313" key="8">
    <source>
        <dbReference type="Proteomes" id="UP001530315"/>
    </source>
</evidence>
<organism evidence="7 8">
    <name type="scientific">Stephanodiscus triporus</name>
    <dbReference type="NCBI Taxonomy" id="2934178"/>
    <lineage>
        <taxon>Eukaryota</taxon>
        <taxon>Sar</taxon>
        <taxon>Stramenopiles</taxon>
        <taxon>Ochrophyta</taxon>
        <taxon>Bacillariophyta</taxon>
        <taxon>Coscinodiscophyceae</taxon>
        <taxon>Thalassiosirophycidae</taxon>
        <taxon>Stephanodiscales</taxon>
        <taxon>Stephanodiscaceae</taxon>
        <taxon>Stephanodiscus</taxon>
    </lineage>
</organism>
<dbReference type="AlphaFoldDB" id="A0ABD3P0U1"/>
<name>A0ABD3P0U1_9STRA</name>
<feature type="region of interest" description="Disordered" evidence="5">
    <location>
        <begin position="198"/>
        <end position="230"/>
    </location>
</feature>
<dbReference type="Gene3D" id="1.20.1250.20">
    <property type="entry name" value="MFS general substrate transporter like domains"/>
    <property type="match status" value="1"/>
</dbReference>
<feature type="transmembrane region" description="Helical" evidence="6">
    <location>
        <begin position="232"/>
        <end position="252"/>
    </location>
</feature>
<keyword evidence="8" id="KW-1185">Reference proteome</keyword>
<evidence type="ECO:0000256" key="2">
    <source>
        <dbReference type="ARBA" id="ARBA00022692"/>
    </source>
</evidence>
<dbReference type="EMBL" id="JALLAZ020001067">
    <property type="protein sequence ID" value="KAL3781418.1"/>
    <property type="molecule type" value="Genomic_DNA"/>
</dbReference>
<dbReference type="SUPFAM" id="SSF103473">
    <property type="entry name" value="MFS general substrate transporter"/>
    <property type="match status" value="2"/>
</dbReference>
<feature type="region of interest" description="Disordered" evidence="5">
    <location>
        <begin position="77"/>
        <end position="133"/>
    </location>
</feature>
<feature type="compositionally biased region" description="Basic residues" evidence="5">
    <location>
        <begin position="78"/>
        <end position="89"/>
    </location>
</feature>
<reference evidence="7 8" key="1">
    <citation type="submission" date="2024-10" db="EMBL/GenBank/DDBJ databases">
        <title>Updated reference genomes for cyclostephanoid diatoms.</title>
        <authorList>
            <person name="Roberts W.R."/>
            <person name="Alverson A.J."/>
        </authorList>
    </citation>
    <scope>NUCLEOTIDE SEQUENCE [LARGE SCALE GENOMIC DNA]</scope>
    <source>
        <strain evidence="7 8">AJA276-08</strain>
    </source>
</reference>
<evidence type="ECO:0000256" key="3">
    <source>
        <dbReference type="ARBA" id="ARBA00022989"/>
    </source>
</evidence>